<name>A0A2N1IVU6_9PSED</name>
<protein>
    <submittedName>
        <fullName evidence="1">Uncharacterized protein</fullName>
    </submittedName>
</protein>
<evidence type="ECO:0000313" key="1">
    <source>
        <dbReference type="EMBL" id="PKI24839.1"/>
    </source>
</evidence>
<sequence length="107" mass="12362">MAKEHQILPRILRCRAAPSYLGMCKDEFNKTVRPYVREFRIGVQGVGFDRYELDDWVDAYVAKHSIGNKPRFVAESSALQPRESSTYQGLTFKETLELVAPKKRKKV</sequence>
<proteinExistence type="predicted"/>
<accession>A0A2N1IVU6</accession>
<dbReference type="EMBL" id="PJCG01000008">
    <property type="protein sequence ID" value="PKI24839.1"/>
    <property type="molecule type" value="Genomic_DNA"/>
</dbReference>
<comment type="caution">
    <text evidence="1">The sequence shown here is derived from an EMBL/GenBank/DDBJ whole genome shotgun (WGS) entry which is preliminary data.</text>
</comment>
<dbReference type="AlphaFoldDB" id="A0A2N1IVU6"/>
<organism evidence="1 2">
    <name type="scientific">Pseudomonas monteilii</name>
    <dbReference type="NCBI Taxonomy" id="76759"/>
    <lineage>
        <taxon>Bacteria</taxon>
        <taxon>Pseudomonadati</taxon>
        <taxon>Pseudomonadota</taxon>
        <taxon>Gammaproteobacteria</taxon>
        <taxon>Pseudomonadales</taxon>
        <taxon>Pseudomonadaceae</taxon>
        <taxon>Pseudomonas</taxon>
    </lineage>
</organism>
<dbReference type="Proteomes" id="UP000233399">
    <property type="component" value="Unassembled WGS sequence"/>
</dbReference>
<evidence type="ECO:0000313" key="2">
    <source>
        <dbReference type="Proteomes" id="UP000233399"/>
    </source>
</evidence>
<dbReference type="RefSeq" id="WP_101196079.1">
    <property type="nucleotide sequence ID" value="NZ_PJCG01000008.1"/>
</dbReference>
<gene>
    <name evidence="1" type="ORF">CXB65_06025</name>
</gene>
<reference evidence="1 2" key="1">
    <citation type="submission" date="2017-12" db="EMBL/GenBank/DDBJ databases">
        <title>Isolation and characterization of an aerobic denitrifying Pseudomonas monteilii CY06 from aquaculture ponds.</title>
        <authorList>
            <person name="Ma Q."/>
            <person name="Cai Y."/>
            <person name="He Z."/>
        </authorList>
    </citation>
    <scope>NUCLEOTIDE SEQUENCE [LARGE SCALE GENOMIC DNA]</scope>
    <source>
        <strain evidence="1 2">CY06</strain>
    </source>
</reference>